<protein>
    <submittedName>
        <fullName evidence="2">Short-chain dehydrogenase/reductase SDR</fullName>
    </submittedName>
</protein>
<dbReference type="InterPro" id="IPR036291">
    <property type="entry name" value="NAD(P)-bd_dom_sf"/>
</dbReference>
<dbReference type="PANTHER" id="PTHR42879">
    <property type="entry name" value="3-OXOACYL-(ACYL-CARRIER-PROTEIN) REDUCTASE"/>
    <property type="match status" value="1"/>
</dbReference>
<accession>A0A1S7U6R0</accession>
<dbReference type="EMBL" id="FCNP01000044">
    <property type="protein sequence ID" value="CVI62489.1"/>
    <property type="molecule type" value="Genomic_DNA"/>
</dbReference>
<dbReference type="AlphaFoldDB" id="A0A1S7U6R0"/>
<dbReference type="InterPro" id="IPR050259">
    <property type="entry name" value="SDR"/>
</dbReference>
<gene>
    <name evidence="2" type="ORF">AGR7A_Lc60014</name>
</gene>
<dbReference type="RefSeq" id="WP_233283617.1">
    <property type="nucleotide sequence ID" value="NZ_LT009776.1"/>
</dbReference>
<dbReference type="CDD" id="cd05344">
    <property type="entry name" value="BKR_like_SDR_like"/>
    <property type="match status" value="1"/>
</dbReference>
<proteinExistence type="inferred from homology"/>
<evidence type="ECO:0000313" key="2">
    <source>
        <dbReference type="EMBL" id="CVI62489.1"/>
    </source>
</evidence>
<comment type="similarity">
    <text evidence="1">Belongs to the short-chain dehydrogenases/reductases (SDR) family.</text>
</comment>
<evidence type="ECO:0000313" key="3">
    <source>
        <dbReference type="Proteomes" id="UP000192140"/>
    </source>
</evidence>
<evidence type="ECO:0000256" key="1">
    <source>
        <dbReference type="ARBA" id="ARBA00006484"/>
    </source>
</evidence>
<dbReference type="Proteomes" id="UP000192140">
    <property type="component" value="Unassembled WGS sequence"/>
</dbReference>
<dbReference type="PANTHER" id="PTHR42879:SF6">
    <property type="entry name" value="NADPH-DEPENDENT REDUCTASE BACG"/>
    <property type="match status" value="1"/>
</dbReference>
<reference evidence="2" key="1">
    <citation type="submission" date="2016-01" db="EMBL/GenBank/DDBJ databases">
        <authorList>
            <person name="Regsiter A."/>
            <person name="william w."/>
        </authorList>
    </citation>
    <scope>NUCLEOTIDE SEQUENCE</scope>
    <source>
        <strain evidence="2">NCPPB 1641</strain>
    </source>
</reference>
<dbReference type="Gene3D" id="3.40.50.720">
    <property type="entry name" value="NAD(P)-binding Rossmann-like Domain"/>
    <property type="match status" value="1"/>
</dbReference>
<keyword evidence="3" id="KW-1185">Reference proteome</keyword>
<dbReference type="InterPro" id="IPR002347">
    <property type="entry name" value="SDR_fam"/>
</dbReference>
<sequence>MIDHIVMNVIVIDHSENMDLGIKNKFAIVTGSTSGLGLACAQMLAAEGADVLICGRDDTRLRAALQTFGDASVRGAVADVTTEEGRRSLIELCPRPDILVNNLSGPPPRRFFETTGDDWSRVLASSMMAPLEMVRAVVPGMRQRKFGRVVNITSAMVAAPRPHHVLSTSARTALTAALKALSFEVAPDNVTINNLLPERIDTPRQHEMACAAMQRDGLTYEQARAAQVESIAVKRLGRPEEFAAACAFLCSEYAGYISGQNLKLDGGSSPSLF</sequence>
<dbReference type="SUPFAM" id="SSF51735">
    <property type="entry name" value="NAD(P)-binding Rossmann-fold domains"/>
    <property type="match status" value="1"/>
</dbReference>
<dbReference type="Pfam" id="PF13561">
    <property type="entry name" value="adh_short_C2"/>
    <property type="match status" value="1"/>
</dbReference>
<dbReference type="PRINTS" id="PR00081">
    <property type="entry name" value="GDHRDH"/>
</dbReference>
<comment type="caution">
    <text evidence="2">The sequence shown here is derived from an EMBL/GenBank/DDBJ whole genome shotgun (WGS) entry which is preliminary data.</text>
</comment>
<organism evidence="2 3">
    <name type="scientific">Agrobacterium deltaense NCPPB 1641</name>
    <dbReference type="NCBI Taxonomy" id="1183425"/>
    <lineage>
        <taxon>Bacteria</taxon>
        <taxon>Pseudomonadati</taxon>
        <taxon>Pseudomonadota</taxon>
        <taxon>Alphaproteobacteria</taxon>
        <taxon>Hyphomicrobiales</taxon>
        <taxon>Rhizobiaceae</taxon>
        <taxon>Rhizobium/Agrobacterium group</taxon>
        <taxon>Agrobacterium</taxon>
    </lineage>
</organism>
<name>A0A1S7U6R0_9HYPH</name>